<dbReference type="Gene3D" id="3.20.20.80">
    <property type="entry name" value="Glycosidases"/>
    <property type="match status" value="1"/>
</dbReference>
<name>A0ABD3M7B5_9STRA</name>
<keyword evidence="2" id="KW-1185">Reference proteome</keyword>
<evidence type="ECO:0000313" key="2">
    <source>
        <dbReference type="Proteomes" id="UP001530293"/>
    </source>
</evidence>
<dbReference type="EMBL" id="JALLBG020000196">
    <property type="protein sequence ID" value="KAL3759889.1"/>
    <property type="molecule type" value="Genomic_DNA"/>
</dbReference>
<comment type="caution">
    <text evidence="1">The sequence shown here is derived from an EMBL/GenBank/DDBJ whole genome shotgun (WGS) entry which is preliminary data.</text>
</comment>
<dbReference type="AlphaFoldDB" id="A0ABD3M7B5"/>
<proteinExistence type="predicted"/>
<reference evidence="1 2" key="1">
    <citation type="submission" date="2024-10" db="EMBL/GenBank/DDBJ databases">
        <title>Updated reference genomes for cyclostephanoid diatoms.</title>
        <authorList>
            <person name="Roberts W.R."/>
            <person name="Alverson A.J."/>
        </authorList>
    </citation>
    <scope>NUCLEOTIDE SEQUENCE [LARGE SCALE GENOMIC DNA]</scope>
    <source>
        <strain evidence="1 2">AJA232-27</strain>
    </source>
</reference>
<accession>A0ABD3M7B5</accession>
<gene>
    <name evidence="1" type="ORF">ACHAWU_007633</name>
</gene>
<dbReference type="Proteomes" id="UP001530293">
    <property type="component" value="Unassembled WGS sequence"/>
</dbReference>
<protein>
    <submittedName>
        <fullName evidence="1">Uncharacterized protein</fullName>
    </submittedName>
</protein>
<evidence type="ECO:0000313" key="1">
    <source>
        <dbReference type="EMBL" id="KAL3759889.1"/>
    </source>
</evidence>
<organism evidence="1 2">
    <name type="scientific">Discostella pseudostelligera</name>
    <dbReference type="NCBI Taxonomy" id="259834"/>
    <lineage>
        <taxon>Eukaryota</taxon>
        <taxon>Sar</taxon>
        <taxon>Stramenopiles</taxon>
        <taxon>Ochrophyta</taxon>
        <taxon>Bacillariophyta</taxon>
        <taxon>Coscinodiscophyceae</taxon>
        <taxon>Thalassiosirophycidae</taxon>
        <taxon>Stephanodiscales</taxon>
        <taxon>Stephanodiscaceae</taxon>
        <taxon>Discostella</taxon>
    </lineage>
</organism>
<sequence length="566" mass="60536">MISTATTTEPRCIIDRTILNEDTLGDMDDVGLAVFASLCGANRGAFVLQPPDGNTYGCTTFPESFSRNAGLNYTIPNSANLTQSYAAGDISDSATIEVVDQYVSAVYASSFPGVDSNPYGCNVNGLATLVDCPTNSGTKKSIRPDGDIIRAVTLAGAFISQPWITGGKSTLSMEEVKEFYKLEDFVEMATLGVNTIQIPVPCDTFFVNGEVAKTVSHLLVKAANAGLSAIIVLVVANPDESFLVEHVKSAAIFASASSNVVALQIPPTSSSSSSASLVDAVRSKAAKLPVLVPTDKGQLNNLSFPSDRLVFAALDVDAKSSIADIASADSLRTTAPVSSCCTIFNELHSIDRAPIEWLDCYHDIPIYVTSGFDLGIDDCIHQDEDAFNNYGQCDRFNETIDSAWWDRHRQSLASRQLFTYSKGLGWSFSAWKLFGEDDDSGSIETPSKLLCLRDVAAAGLMPSLTTTSTDDVDLDMACLNGPKSDFIMGDATFAPTAAPHDCGNGWWNDTTLQCDYWIPPPPAPPAPIDYTTLMKGAAGGAIVAFVLVWLAKKITGGRYENYQTLP</sequence>